<dbReference type="Proteomes" id="UP001310890">
    <property type="component" value="Unassembled WGS sequence"/>
</dbReference>
<dbReference type="EMBL" id="JAVRRL010000010">
    <property type="protein sequence ID" value="KAK5116004.1"/>
    <property type="molecule type" value="Genomic_DNA"/>
</dbReference>
<protein>
    <recommendedName>
        <fullName evidence="2">DC-UbP/UBTD2 N-terminal domain-containing protein</fullName>
    </recommendedName>
</protein>
<gene>
    <name evidence="3" type="ORF">LTR62_000460</name>
</gene>
<proteinExistence type="predicted"/>
<name>A0AAN7TMQ0_9PEZI</name>
<feature type="region of interest" description="Disordered" evidence="1">
    <location>
        <begin position="1"/>
        <end position="69"/>
    </location>
</feature>
<evidence type="ECO:0000259" key="2">
    <source>
        <dbReference type="Pfam" id="PF16455"/>
    </source>
</evidence>
<evidence type="ECO:0000313" key="3">
    <source>
        <dbReference type="EMBL" id="KAK5116004.1"/>
    </source>
</evidence>
<dbReference type="InterPro" id="IPR038169">
    <property type="entry name" value="DC-UbP/UBTD2_N_sf"/>
</dbReference>
<evidence type="ECO:0000313" key="4">
    <source>
        <dbReference type="Proteomes" id="UP001310890"/>
    </source>
</evidence>
<dbReference type="AlphaFoldDB" id="A0AAN7TMQ0"/>
<evidence type="ECO:0000256" key="1">
    <source>
        <dbReference type="SAM" id="MobiDB-lite"/>
    </source>
</evidence>
<sequence>MGCCHSAEASRNSPHQNQLDGNARPAAPPDHANSSSQAAINRPARSFSEAGASTRPSTPPPHTSDDRLNRPLRAPSIVATSPTTFLQFPAPWTRSRLEAQRDEFFETRVTGDAQAWASIRRVCDLLRAGELGEAQAVLDASGLTCPRGRVVRSRGAVDRRRGGVYDGTGRLYEVPEWVVRDPGDIVEDSAGGVAGEGEKEKEGIDAADGAADESDEEEELKFTSSPRQEKGKGRARSLGREMKVICRLSDRGQDVVIQFQEKEPASLVVQRIREKIGGEKRVQLMYCGKLVPGDKELVGWCGWREGQVVNAFVSG</sequence>
<feature type="compositionally biased region" description="Acidic residues" evidence="1">
    <location>
        <begin position="210"/>
        <end position="219"/>
    </location>
</feature>
<organism evidence="3 4">
    <name type="scientific">Meristemomyces frigidus</name>
    <dbReference type="NCBI Taxonomy" id="1508187"/>
    <lineage>
        <taxon>Eukaryota</taxon>
        <taxon>Fungi</taxon>
        <taxon>Dikarya</taxon>
        <taxon>Ascomycota</taxon>
        <taxon>Pezizomycotina</taxon>
        <taxon>Dothideomycetes</taxon>
        <taxon>Dothideomycetidae</taxon>
        <taxon>Mycosphaerellales</taxon>
        <taxon>Teratosphaeriaceae</taxon>
        <taxon>Meristemomyces</taxon>
    </lineage>
</organism>
<comment type="caution">
    <text evidence="3">The sequence shown here is derived from an EMBL/GenBank/DDBJ whole genome shotgun (WGS) entry which is preliminary data.</text>
</comment>
<reference evidence="3" key="1">
    <citation type="submission" date="2023-08" db="EMBL/GenBank/DDBJ databases">
        <title>Black Yeasts Isolated from many extreme environments.</title>
        <authorList>
            <person name="Coleine C."/>
            <person name="Stajich J.E."/>
            <person name="Selbmann L."/>
        </authorList>
    </citation>
    <scope>NUCLEOTIDE SEQUENCE</scope>
    <source>
        <strain evidence="3">CCFEE 5401</strain>
    </source>
</reference>
<feature type="compositionally biased region" description="Polar residues" evidence="1">
    <location>
        <begin position="9"/>
        <end position="20"/>
    </location>
</feature>
<dbReference type="PANTHER" id="PTHR13609">
    <property type="entry name" value="UBIQUITIN DOMAIN CONTAINING 1 PROTEIN-RELATED"/>
    <property type="match status" value="1"/>
</dbReference>
<feature type="region of interest" description="Disordered" evidence="1">
    <location>
        <begin position="188"/>
        <end position="236"/>
    </location>
</feature>
<dbReference type="InterPro" id="IPR039869">
    <property type="entry name" value="UBTD1/2"/>
</dbReference>
<dbReference type="Gene3D" id="1.20.225.20">
    <property type="entry name" value="Ub domain-containing protein, DC-UbP/UBTD2, N-terminal domain"/>
    <property type="match status" value="1"/>
</dbReference>
<accession>A0AAN7TMQ0</accession>
<dbReference type="Pfam" id="PF16455">
    <property type="entry name" value="UBD"/>
    <property type="match status" value="1"/>
</dbReference>
<feature type="domain" description="DC-UbP/UBTD2 N-terminal" evidence="2">
    <location>
        <begin position="89"/>
        <end position="188"/>
    </location>
</feature>
<dbReference type="InterPro" id="IPR032752">
    <property type="entry name" value="DC-UbP/UBTD2_N"/>
</dbReference>
<feature type="compositionally biased region" description="Basic and acidic residues" evidence="1">
    <location>
        <begin position="227"/>
        <end position="236"/>
    </location>
</feature>